<dbReference type="GO" id="GO:0005198">
    <property type="term" value="F:structural molecule activity"/>
    <property type="evidence" value="ECO:0007669"/>
    <property type="project" value="InterPro"/>
</dbReference>
<dbReference type="GO" id="GO:0016042">
    <property type="term" value="P:lipid catabolic process"/>
    <property type="evidence" value="ECO:0007669"/>
    <property type="project" value="UniProtKB-KW"/>
</dbReference>
<dbReference type="InterPro" id="IPR001403">
    <property type="entry name" value="Parvovirus_coat"/>
</dbReference>
<name>A0A2H4N9S6_9VIRU</name>
<evidence type="ECO:0000256" key="1">
    <source>
        <dbReference type="ARBA" id="ARBA00001604"/>
    </source>
</evidence>
<dbReference type="Pfam" id="PF00740">
    <property type="entry name" value="VP1_2"/>
    <property type="match status" value="2"/>
</dbReference>
<dbReference type="InterPro" id="IPR013607">
    <property type="entry name" value="Phospholipase_A2-like"/>
</dbReference>
<keyword evidence="8" id="KW-1140">T=1 icosahedral capsid protein</keyword>
<evidence type="ECO:0000256" key="12">
    <source>
        <dbReference type="ARBA" id="ARBA00022844"/>
    </source>
</evidence>
<evidence type="ECO:0000256" key="4">
    <source>
        <dbReference type="ARBA" id="ARBA00004328"/>
    </source>
</evidence>
<evidence type="ECO:0000256" key="16">
    <source>
        <dbReference type="ARBA" id="ARBA00045359"/>
    </source>
</evidence>
<sequence>MAPVNRKPAGWVVPGYKYLGPFNDLDKGEPVNAADRAAQVHDHAYNKYLQSGKNPYLHFNKADQQFLDDLESDRSFGGWIGKTVFGIKRAIAPSLNEPSPKKSKTEAALKRKLYFARSAKASKQAKMEPAADSTNNQQNQPNQPAPANTGSSAGQTNAGGGSGGHGVGVSTGGWEGGTWFGDDTIVTTVTRQWYTGILNGHKYSLLKQNIASGVPNIWTGIQTPWAYFNFNCYHSHFSPGDWQRLINEYKSWRPKRMHVKIYNLQIKQVVILGTDTLYNNDLTAGVHIMCDGSHQYPYAQHPWDELTLPELPYNVWQLPQYAYFQRQGDLVDDTNHADLGNIENIIRVGAPLFMLENSNHQVLRTGEATEVNFSFDCGWVHNDRAYCAPQQDFNPMVASRRYYASWSNANNKYMFDRYSPYKKPSNWMPGPSIHLHGATQTANFPQDARGPVITVFAPRGTVGRGGASSTVPGTTGDYLASAEGILQAGFSTSPVNGACSRSHYPSLACDATEGANNETFLSARNIHIDVTRYNAVYGANRTATDNTYHKYNEVWMFPNQAWNSTPICRDNPIWDKLPRTDKHTLLDSSYGTLPMAHPPGTIYVKVAKIPIPGAAGADSYLNLYVTGQVTCEIEWEVERYQTKNWRPEVRQSASSFVNKDLYNVSETGVYSRANTFNECMPTKCGINRVL</sequence>
<evidence type="ECO:0000256" key="13">
    <source>
        <dbReference type="ARBA" id="ARBA00022963"/>
    </source>
</evidence>
<organism evidence="20 21">
    <name type="scientific">Rousettus leschenaultii bocaparvovirus 1</name>
    <dbReference type="NCBI Taxonomy" id="2053082"/>
    <lineage>
        <taxon>Viruses</taxon>
        <taxon>Monodnaviria</taxon>
        <taxon>Shotokuvirae</taxon>
        <taxon>Cossaviricota</taxon>
        <taxon>Quintoviricetes</taxon>
        <taxon>Piccovirales</taxon>
        <taxon>Parvoviridae</taxon>
        <taxon>Parvovirinae</taxon>
        <taxon>Bocaparvovirus</taxon>
        <taxon>Bocaparvovirus chiropteran5</taxon>
    </lineage>
</organism>
<protein>
    <recommendedName>
        <fullName evidence="7">Minor capsid protein VP1</fullName>
        <ecNumber evidence="6">3.1.1.4</ecNumber>
    </recommendedName>
</protein>
<evidence type="ECO:0000256" key="11">
    <source>
        <dbReference type="ARBA" id="ARBA00022801"/>
    </source>
</evidence>
<reference evidence="20" key="1">
    <citation type="journal article" date="2017" name="J. Gen. Virol.">
        <title>Bats host diverse parvoviruses as possible origin of mammalian dependoparvoviruses and source for bat-swine interspecies transmission.</title>
        <authorList>
            <person name="Lau S.K.P."/>
            <person name="Ahmed S.S."/>
            <person name="Tsoi H.W."/>
            <person name="Yeung H.C."/>
            <person name="Li K.S.M."/>
            <person name="Fan R.Y.Y."/>
            <person name="Zhao P.S.H."/>
            <person name="Lau C.C.C."/>
            <person name="Lam C.S.F."/>
            <person name="Choi K.K.F."/>
            <person name="Chan B.C.H."/>
            <person name="Cai J.P."/>
            <person name="Wong S.S.Y."/>
            <person name="Chen H."/>
            <person name="Zhang H.L."/>
            <person name="Zhang L."/>
            <person name="Wang M."/>
            <person name="Woo P.C.Y."/>
            <person name="Yuen K.Y."/>
        </authorList>
    </citation>
    <scope>NUCLEOTIDE SEQUENCE [LARGE SCALE GENOMIC DNA]</scope>
    <source>
        <strain evidence="20">Rol-BtBoV1_56C_ML_YN_2012</strain>
    </source>
</reference>
<evidence type="ECO:0000256" key="14">
    <source>
        <dbReference type="ARBA" id="ARBA00023098"/>
    </source>
</evidence>
<comment type="catalytic activity">
    <reaction evidence="1">
        <text>a 1,2-diacyl-sn-glycero-3-phosphocholine + H2O = a 1-acyl-sn-glycero-3-phosphocholine + a fatty acid + H(+)</text>
        <dbReference type="Rhea" id="RHEA:15801"/>
        <dbReference type="ChEBI" id="CHEBI:15377"/>
        <dbReference type="ChEBI" id="CHEBI:15378"/>
        <dbReference type="ChEBI" id="CHEBI:28868"/>
        <dbReference type="ChEBI" id="CHEBI:57643"/>
        <dbReference type="ChEBI" id="CHEBI:58168"/>
        <dbReference type="EC" id="3.1.1.4"/>
    </reaction>
</comment>
<keyword evidence="10" id="KW-1048">Host nucleus</keyword>
<feature type="domain" description="Phospholipase A2-like" evidence="19">
    <location>
        <begin position="10"/>
        <end position="88"/>
    </location>
</feature>
<feature type="compositionally biased region" description="Low complexity" evidence="17">
    <location>
        <begin position="135"/>
        <end position="156"/>
    </location>
</feature>
<keyword evidence="13" id="KW-0442">Lipid degradation</keyword>
<gene>
    <name evidence="20" type="primary">VP1</name>
    <name evidence="20" type="synonym">VP2</name>
</gene>
<evidence type="ECO:0000256" key="10">
    <source>
        <dbReference type="ARBA" id="ARBA00022562"/>
    </source>
</evidence>
<feature type="domain" description="Coat protein VP1/VP2 Parvovirus" evidence="18">
    <location>
        <begin position="159"/>
        <end position="436"/>
    </location>
</feature>
<evidence type="ECO:0000256" key="9">
    <source>
        <dbReference type="ARBA" id="ARBA00022561"/>
    </source>
</evidence>
<evidence type="ECO:0000256" key="15">
    <source>
        <dbReference type="ARBA" id="ARBA00023200"/>
    </source>
</evidence>
<dbReference type="EC" id="3.1.1.4" evidence="6"/>
<dbReference type="Proteomes" id="UP000290784">
    <property type="component" value="Segment"/>
</dbReference>
<evidence type="ECO:0000259" key="18">
    <source>
        <dbReference type="Pfam" id="PF00740"/>
    </source>
</evidence>
<evidence type="ECO:0000256" key="5">
    <source>
        <dbReference type="ARBA" id="ARBA00005398"/>
    </source>
</evidence>
<evidence type="ECO:0000256" key="2">
    <source>
        <dbReference type="ARBA" id="ARBA00004147"/>
    </source>
</evidence>
<evidence type="ECO:0000256" key="8">
    <source>
        <dbReference type="ARBA" id="ARBA00022431"/>
    </source>
</evidence>
<dbReference type="Pfam" id="PF08398">
    <property type="entry name" value="Phospholip_A2_4"/>
    <property type="match status" value="1"/>
</dbReference>
<feature type="domain" description="Coat protein VP1/VP2 Parvovirus" evidence="18">
    <location>
        <begin position="547"/>
        <end position="659"/>
    </location>
</feature>
<dbReference type="SUPFAM" id="SSF88645">
    <property type="entry name" value="ssDNA viruses"/>
    <property type="match status" value="1"/>
</dbReference>
<keyword evidence="15" id="KW-1035">Host cytoplasm</keyword>
<dbReference type="EMBL" id="MF682925">
    <property type="protein sequence ID" value="ATV81499.1"/>
    <property type="molecule type" value="Genomic_DNA"/>
</dbReference>
<proteinExistence type="inferred from homology"/>
<dbReference type="Gene3D" id="2.170.30.10">
    <property type="entry name" value="Parvovirus coat protein VP1/VP2"/>
    <property type="match status" value="1"/>
</dbReference>
<dbReference type="GO" id="GO:0004623">
    <property type="term" value="F:phospholipase A2 activity"/>
    <property type="evidence" value="ECO:0007669"/>
    <property type="project" value="UniProtKB-EC"/>
</dbReference>
<keyword evidence="21" id="KW-1185">Reference proteome</keyword>
<keyword evidence="14" id="KW-0443">Lipid metabolism</keyword>
<accession>A0A2H4N9S6</accession>
<dbReference type="InterPro" id="IPR016184">
    <property type="entry name" value="Capsid/spike_ssDNA_virus"/>
</dbReference>
<keyword evidence="11" id="KW-0378">Hydrolase</keyword>
<dbReference type="GO" id="GO:0039615">
    <property type="term" value="C:T=1 icosahedral viral capsid"/>
    <property type="evidence" value="ECO:0007669"/>
    <property type="project" value="UniProtKB-KW"/>
</dbReference>
<dbReference type="OrthoDB" id="1726at10239"/>
<dbReference type="InterPro" id="IPR036952">
    <property type="entry name" value="VP1/VP2"/>
</dbReference>
<evidence type="ECO:0000256" key="3">
    <source>
        <dbReference type="ARBA" id="ARBA00004192"/>
    </source>
</evidence>
<evidence type="ECO:0000313" key="21">
    <source>
        <dbReference type="Proteomes" id="UP000290784"/>
    </source>
</evidence>
<comment type="subcellular location">
    <subcellularLocation>
        <location evidence="3">Host cytoplasm</location>
    </subcellularLocation>
    <subcellularLocation>
        <location evidence="2">Host nucleus</location>
    </subcellularLocation>
    <subcellularLocation>
        <location evidence="4">Virion</location>
    </subcellularLocation>
</comment>
<comment type="similarity">
    <text evidence="5">Belongs to the parvoviridae capsid protein family.</text>
</comment>
<evidence type="ECO:0000313" key="20">
    <source>
        <dbReference type="EMBL" id="ATV81499.1"/>
    </source>
</evidence>
<comment type="function">
    <text evidence="16">Capsid proteins self-assembles to form an icosahedral capsid with a T=1 symmetry, about 26 nm in diameter, and consisting of 60 copies of three size variants of the capsid proteins, VP1, and VP3, which differ by the presence of an N-terminal extension in the minor protein VP1. The capsid has a channel at the 5-fold axis and there are densities extending the 5-fold axis into the interior of the capsid. The capsid encapsulates the genomic ssDNA. Binding to the host receptors also induces capsid rearrangements leading to surface exposure of VP1 N-terminus, specifically its phospholipase A2-like region. The additional N-terminal region of isoform Minor capsid protein VP1, called VP1u, may serve as a lipolytic enzyme to breach the endosomal membrane during entry into host cell and might contribute to virus transport to the nucleus.</text>
</comment>
<dbReference type="GO" id="GO:0042025">
    <property type="term" value="C:host cell nucleus"/>
    <property type="evidence" value="ECO:0007669"/>
    <property type="project" value="UniProtKB-SubCell"/>
</dbReference>
<feature type="compositionally biased region" description="Gly residues" evidence="17">
    <location>
        <begin position="157"/>
        <end position="168"/>
    </location>
</feature>
<feature type="region of interest" description="Disordered" evidence="17">
    <location>
        <begin position="124"/>
        <end position="168"/>
    </location>
</feature>
<dbReference type="GO" id="GO:0030430">
    <property type="term" value="C:host cell cytoplasm"/>
    <property type="evidence" value="ECO:0007669"/>
    <property type="project" value="UniProtKB-SubCell"/>
</dbReference>
<keyword evidence="9" id="KW-0167">Capsid protein</keyword>
<evidence type="ECO:0000256" key="17">
    <source>
        <dbReference type="SAM" id="MobiDB-lite"/>
    </source>
</evidence>
<evidence type="ECO:0000256" key="7">
    <source>
        <dbReference type="ARBA" id="ARBA00022267"/>
    </source>
</evidence>
<keyword evidence="12" id="KW-0946">Virion</keyword>
<evidence type="ECO:0000256" key="6">
    <source>
        <dbReference type="ARBA" id="ARBA00013278"/>
    </source>
</evidence>
<evidence type="ECO:0000259" key="19">
    <source>
        <dbReference type="Pfam" id="PF08398"/>
    </source>
</evidence>